<proteinExistence type="inferred from homology"/>
<evidence type="ECO:0000256" key="1">
    <source>
        <dbReference type="ARBA" id="ARBA00005254"/>
    </source>
</evidence>
<evidence type="ECO:0000313" key="7">
    <source>
        <dbReference type="EMBL" id="AHY47389.1"/>
    </source>
</evidence>
<dbReference type="eggNOG" id="COG1024">
    <property type="taxonomic scope" value="Bacteria"/>
</dbReference>
<dbReference type="Gene3D" id="1.10.12.10">
    <property type="entry name" value="Lyase 2-enoyl-coa Hydratase, Chain A, domain 2"/>
    <property type="match status" value="1"/>
</dbReference>
<dbReference type="InterPro" id="IPR014748">
    <property type="entry name" value="Enoyl-CoA_hydra_C"/>
</dbReference>
<dbReference type="AlphaFoldDB" id="A0A023X5P6"/>
<dbReference type="STRING" id="42256.RradSPS_2106"/>
<dbReference type="EMBL" id="CP007514">
    <property type="protein sequence ID" value="AHY47389.1"/>
    <property type="molecule type" value="Genomic_DNA"/>
</dbReference>
<evidence type="ECO:0000256" key="3">
    <source>
        <dbReference type="ARBA" id="ARBA00023239"/>
    </source>
</evidence>
<dbReference type="EMBL" id="JAWXXX010000001">
    <property type="protein sequence ID" value="MDX5894792.1"/>
    <property type="molecule type" value="Genomic_DNA"/>
</dbReference>
<dbReference type="PANTHER" id="PTHR11941">
    <property type="entry name" value="ENOYL-COA HYDRATASE-RELATED"/>
    <property type="match status" value="1"/>
</dbReference>
<dbReference type="PANTHER" id="PTHR11941:SF54">
    <property type="entry name" value="ENOYL-COA HYDRATASE, MITOCHONDRIAL"/>
    <property type="match status" value="1"/>
</dbReference>
<keyword evidence="9" id="KW-1185">Reference proteome</keyword>
<evidence type="ECO:0000256" key="4">
    <source>
        <dbReference type="ARBA" id="ARBA00023709"/>
    </source>
</evidence>
<protein>
    <recommendedName>
        <fullName evidence="2">enoyl-CoA hydratase</fullName>
        <ecNumber evidence="2">4.2.1.17</ecNumber>
    </recommendedName>
</protein>
<accession>A0A023X5P6</accession>
<comment type="catalytic activity">
    <reaction evidence="5">
        <text>a 4-saturated-(3S)-3-hydroxyacyl-CoA = a (3E)-enoyl-CoA + H2O</text>
        <dbReference type="Rhea" id="RHEA:20724"/>
        <dbReference type="ChEBI" id="CHEBI:15377"/>
        <dbReference type="ChEBI" id="CHEBI:58521"/>
        <dbReference type="ChEBI" id="CHEBI:137480"/>
        <dbReference type="EC" id="4.2.1.17"/>
    </reaction>
</comment>
<evidence type="ECO:0000313" key="9">
    <source>
        <dbReference type="Proteomes" id="UP000025229"/>
    </source>
</evidence>
<name>A0A023X5P6_RUBRA</name>
<dbReference type="KEGG" id="rrd:RradSPS_2106"/>
<gene>
    <name evidence="7" type="ORF">RradSPS_2106</name>
    <name evidence="8" type="ORF">SIL72_12250</name>
</gene>
<comment type="similarity">
    <text evidence="1 6">Belongs to the enoyl-CoA hydratase/isomerase family.</text>
</comment>
<dbReference type="OrthoDB" id="8452484at2"/>
<dbReference type="PROSITE" id="PS00166">
    <property type="entry name" value="ENOYL_COA_HYDRATASE"/>
    <property type="match status" value="1"/>
</dbReference>
<dbReference type="HOGENOM" id="CLU_009834_7_6_11"/>
<reference evidence="7 9" key="1">
    <citation type="submission" date="2014-03" db="EMBL/GenBank/DDBJ databases">
        <title>Complete genome sequence of the Radio-Resistant Rubrobacter radiotolerans RSPS-4.</title>
        <authorList>
            <person name="Egas C.C."/>
            <person name="Barroso C.C."/>
            <person name="Froufe H.J.C."/>
            <person name="Pacheco J.J."/>
            <person name="Albuquerque L.L."/>
            <person name="da Costa M.M.S."/>
        </authorList>
    </citation>
    <scope>NUCLEOTIDE SEQUENCE [LARGE SCALE GENOMIC DNA]</scope>
    <source>
        <strain evidence="7 9">RSPS-4</strain>
    </source>
</reference>
<dbReference type="Gene3D" id="3.90.226.10">
    <property type="entry name" value="2-enoyl-CoA Hydratase, Chain A, domain 1"/>
    <property type="match status" value="1"/>
</dbReference>
<evidence type="ECO:0000256" key="5">
    <source>
        <dbReference type="ARBA" id="ARBA00023717"/>
    </source>
</evidence>
<dbReference type="RefSeq" id="WP_038682574.1">
    <property type="nucleotide sequence ID" value="NZ_CP007514.1"/>
</dbReference>
<evidence type="ECO:0000256" key="2">
    <source>
        <dbReference type="ARBA" id="ARBA00012076"/>
    </source>
</evidence>
<evidence type="ECO:0000313" key="8">
    <source>
        <dbReference type="EMBL" id="MDX5894792.1"/>
    </source>
</evidence>
<dbReference type="InterPro" id="IPR029045">
    <property type="entry name" value="ClpP/crotonase-like_dom_sf"/>
</dbReference>
<dbReference type="GO" id="GO:0006635">
    <property type="term" value="P:fatty acid beta-oxidation"/>
    <property type="evidence" value="ECO:0007669"/>
    <property type="project" value="TreeGrafter"/>
</dbReference>
<dbReference type="Proteomes" id="UP000025229">
    <property type="component" value="Chromosome"/>
</dbReference>
<reference evidence="8" key="2">
    <citation type="submission" date="2023-11" db="EMBL/GenBank/DDBJ databases">
        <title>MicrobeMod: A computational toolkit for identifying prokaryotic methylation and restriction-modification with nanopore sequencing.</title>
        <authorList>
            <person name="Crits-Christoph A."/>
            <person name="Kang S.C."/>
            <person name="Lee H."/>
            <person name="Ostrov N."/>
        </authorList>
    </citation>
    <scope>NUCLEOTIDE SEQUENCE</scope>
    <source>
        <strain evidence="8">ATCC 51242</strain>
    </source>
</reference>
<dbReference type="InterPro" id="IPR001753">
    <property type="entry name" value="Enoyl-CoA_hydra/iso"/>
</dbReference>
<dbReference type="FunFam" id="1.10.12.10:FF:000001">
    <property type="entry name" value="Probable enoyl-CoA hydratase, mitochondrial"/>
    <property type="match status" value="1"/>
</dbReference>
<dbReference type="EC" id="4.2.1.17" evidence="2"/>
<sequence>MAEEKLLLAERAEGDPAVAVLTLNRPKALNALNAALLGELADTLEALDADDEVRCVVLTGSERAFAAGGDIKQMSDSTAAEMVKRESPNPWKRIAAARKPLVAAVSGFCLGGGLELAMTCDMIVASETARFGQPEISLGIIPGAGGTQRLTHAVGKARAMELVLTGRQISAAEAFDAGLLTRVVPEADYLSEAVALAGEVARQAPLAAQLGKDAVLKAHASLLEVGLDYERRNFLVLFSTEDKAEGMAAFKEKRKPEFKGR</sequence>
<comment type="catalytic activity">
    <reaction evidence="4">
        <text>a (3S)-3-hydroxyacyl-CoA = a (2E)-enoyl-CoA + H2O</text>
        <dbReference type="Rhea" id="RHEA:16105"/>
        <dbReference type="ChEBI" id="CHEBI:15377"/>
        <dbReference type="ChEBI" id="CHEBI:57318"/>
        <dbReference type="ChEBI" id="CHEBI:58856"/>
        <dbReference type="EC" id="4.2.1.17"/>
    </reaction>
</comment>
<dbReference type="GO" id="GO:0004300">
    <property type="term" value="F:enoyl-CoA hydratase activity"/>
    <property type="evidence" value="ECO:0007669"/>
    <property type="project" value="UniProtKB-EC"/>
</dbReference>
<dbReference type="Proteomes" id="UP001281130">
    <property type="component" value="Unassembled WGS sequence"/>
</dbReference>
<keyword evidence="3" id="KW-0456">Lyase</keyword>
<organism evidence="7 9">
    <name type="scientific">Rubrobacter radiotolerans</name>
    <name type="common">Arthrobacter radiotolerans</name>
    <dbReference type="NCBI Taxonomy" id="42256"/>
    <lineage>
        <taxon>Bacteria</taxon>
        <taxon>Bacillati</taxon>
        <taxon>Actinomycetota</taxon>
        <taxon>Rubrobacteria</taxon>
        <taxon>Rubrobacterales</taxon>
        <taxon>Rubrobacteraceae</taxon>
        <taxon>Rubrobacter</taxon>
    </lineage>
</organism>
<dbReference type="FunFam" id="3.90.226.10:FF:000009">
    <property type="entry name" value="Carnitinyl-CoA dehydratase"/>
    <property type="match status" value="1"/>
</dbReference>
<dbReference type="Pfam" id="PF00378">
    <property type="entry name" value="ECH_1"/>
    <property type="match status" value="1"/>
</dbReference>
<evidence type="ECO:0000256" key="6">
    <source>
        <dbReference type="RuleBase" id="RU003707"/>
    </source>
</evidence>
<dbReference type="InterPro" id="IPR018376">
    <property type="entry name" value="Enoyl-CoA_hyd/isom_CS"/>
</dbReference>
<dbReference type="CDD" id="cd06558">
    <property type="entry name" value="crotonase-like"/>
    <property type="match status" value="1"/>
</dbReference>
<dbReference type="SUPFAM" id="SSF52096">
    <property type="entry name" value="ClpP/crotonase"/>
    <property type="match status" value="1"/>
</dbReference>